<feature type="compositionally biased region" description="Pro residues" evidence="2">
    <location>
        <begin position="862"/>
        <end position="872"/>
    </location>
</feature>
<feature type="compositionally biased region" description="Pro residues" evidence="2">
    <location>
        <begin position="766"/>
        <end position="794"/>
    </location>
</feature>
<evidence type="ECO:0000256" key="1">
    <source>
        <dbReference type="ARBA" id="ARBA00038178"/>
    </source>
</evidence>
<evidence type="ECO:0000313" key="4">
    <source>
        <dbReference type="EMBL" id="KAK3293913.1"/>
    </source>
</evidence>
<feature type="compositionally biased region" description="Low complexity" evidence="2">
    <location>
        <begin position="535"/>
        <end position="553"/>
    </location>
</feature>
<accession>A0AAE0LQM5</accession>
<comment type="caution">
    <text evidence="4">The sequence shown here is derived from an EMBL/GenBank/DDBJ whole genome shotgun (WGS) entry which is preliminary data.</text>
</comment>
<dbReference type="InterPro" id="IPR037516">
    <property type="entry name" value="Tripartite_DENN"/>
</dbReference>
<dbReference type="InterPro" id="IPR018307">
    <property type="entry name" value="ABL9/DENND6_dom"/>
</dbReference>
<protein>
    <submittedName>
        <fullName evidence="4">Transport protein Avl9-domain-containing protein</fullName>
    </submittedName>
</protein>
<feature type="compositionally biased region" description="Low complexity" evidence="2">
    <location>
        <begin position="630"/>
        <end position="655"/>
    </location>
</feature>
<comment type="similarity">
    <text evidence="1">Belongs to the AVL9 family.</text>
</comment>
<keyword evidence="5" id="KW-1185">Reference proteome</keyword>
<organism evidence="4 5">
    <name type="scientific">Chaetomium fimeti</name>
    <dbReference type="NCBI Taxonomy" id="1854472"/>
    <lineage>
        <taxon>Eukaryota</taxon>
        <taxon>Fungi</taxon>
        <taxon>Dikarya</taxon>
        <taxon>Ascomycota</taxon>
        <taxon>Pezizomycotina</taxon>
        <taxon>Sordariomycetes</taxon>
        <taxon>Sordariomycetidae</taxon>
        <taxon>Sordariales</taxon>
        <taxon>Chaetomiaceae</taxon>
        <taxon>Chaetomium</taxon>
    </lineage>
</organism>
<dbReference type="GO" id="GO:0005737">
    <property type="term" value="C:cytoplasm"/>
    <property type="evidence" value="ECO:0007669"/>
    <property type="project" value="TreeGrafter"/>
</dbReference>
<dbReference type="Proteomes" id="UP001278766">
    <property type="component" value="Unassembled WGS sequence"/>
</dbReference>
<feature type="compositionally biased region" description="Gly residues" evidence="2">
    <location>
        <begin position="656"/>
        <end position="665"/>
    </location>
</feature>
<evidence type="ECO:0000259" key="3">
    <source>
        <dbReference type="PROSITE" id="PS50211"/>
    </source>
</evidence>
<dbReference type="AlphaFoldDB" id="A0AAE0LQM5"/>
<feature type="region of interest" description="Disordered" evidence="2">
    <location>
        <begin position="597"/>
        <end position="886"/>
    </location>
</feature>
<dbReference type="EMBL" id="JAUEPN010000005">
    <property type="protein sequence ID" value="KAK3293913.1"/>
    <property type="molecule type" value="Genomic_DNA"/>
</dbReference>
<evidence type="ECO:0000256" key="2">
    <source>
        <dbReference type="SAM" id="MobiDB-lite"/>
    </source>
</evidence>
<dbReference type="InterPro" id="IPR051731">
    <property type="entry name" value="DENND11/AVL9_GEFs"/>
</dbReference>
<reference evidence="4" key="2">
    <citation type="submission" date="2023-06" db="EMBL/GenBank/DDBJ databases">
        <authorList>
            <consortium name="Lawrence Berkeley National Laboratory"/>
            <person name="Haridas S."/>
            <person name="Hensen N."/>
            <person name="Bonometti L."/>
            <person name="Westerberg I."/>
            <person name="Brannstrom I.O."/>
            <person name="Guillou S."/>
            <person name="Cros-Aarteil S."/>
            <person name="Calhoun S."/>
            <person name="Kuo A."/>
            <person name="Mondo S."/>
            <person name="Pangilinan J."/>
            <person name="Riley R."/>
            <person name="Labutti K."/>
            <person name="Andreopoulos B."/>
            <person name="Lipzen A."/>
            <person name="Chen C."/>
            <person name="Yanf M."/>
            <person name="Daum C."/>
            <person name="Ng V."/>
            <person name="Clum A."/>
            <person name="Steindorff A."/>
            <person name="Ohm R."/>
            <person name="Martin F."/>
            <person name="Silar P."/>
            <person name="Natvig D."/>
            <person name="Lalanne C."/>
            <person name="Gautier V."/>
            <person name="Ament-Velasquez S.L."/>
            <person name="Kruys A."/>
            <person name="Hutchinson M.I."/>
            <person name="Powell A.J."/>
            <person name="Barry K."/>
            <person name="Miller A.N."/>
            <person name="Grigoriev I.V."/>
            <person name="Debuchy R."/>
            <person name="Gladieux P."/>
            <person name="Thoren M.H."/>
            <person name="Johannesson H."/>
        </authorList>
    </citation>
    <scope>NUCLEOTIDE SEQUENCE</scope>
    <source>
        <strain evidence="4">CBS 168.71</strain>
    </source>
</reference>
<dbReference type="RefSeq" id="XP_062657427.1">
    <property type="nucleotide sequence ID" value="XM_062798833.1"/>
</dbReference>
<dbReference type="GeneID" id="87835781"/>
<dbReference type="PANTHER" id="PTHR31017:SF1">
    <property type="entry name" value="LATE SECRETORY PATHWAY PROTEIN AVL9 HOMOLOG"/>
    <property type="match status" value="1"/>
</dbReference>
<evidence type="ECO:0000313" key="5">
    <source>
        <dbReference type="Proteomes" id="UP001278766"/>
    </source>
</evidence>
<feature type="domain" description="UDENN" evidence="3">
    <location>
        <begin position="21"/>
        <end position="463"/>
    </location>
</feature>
<dbReference type="PANTHER" id="PTHR31017">
    <property type="entry name" value="LATE SECRETORY PATHWAY PROTEIN AVL9-RELATED"/>
    <property type="match status" value="1"/>
</dbReference>
<dbReference type="Pfam" id="PF09794">
    <property type="entry name" value="Avl9"/>
    <property type="match status" value="1"/>
</dbReference>
<name>A0AAE0LQM5_9PEZI</name>
<feature type="region of interest" description="Disordered" evidence="2">
    <location>
        <begin position="523"/>
        <end position="574"/>
    </location>
</feature>
<sequence length="886" mass="95750">MSVPPTPTTDKGPGTREAFIPLVSVVDFHHARGPEVERWFGVEEGRDPAAEYDWTLLPFMALSDGAHALTEDFSYFTLLRPATDSAPATSLFGISCTRQMDASQLLNRPAEVTRSTVQKAVVVIADSPQHFGMLRERLSVVTKAWFVQREFTDVEILRRFQESLADEKARGLLHEDEDRDQYLGLSLRELVREFRWQTLVLLKCCLLQPKMLFFGTRCERLCLTQFSLISLIPRLLHNLQDSAGPELDNYEKSLTTPTSLRTSDRNSLLTYMGLPLQIFGKGSLFGPYTPLQQLDILADFGTKSYIVGSTNSLLLQQKDRYSDILINLDEDTINVTSPSLKAALQLSTPDRRWIDFITQNVNDTWDDANPSRPKTMGYVGSEEFIRVQFEEYLLSLISSVKYRAHLARHAHNPRMLLPDIDGDPSADFAPDFVDAWARTENFRLWNAHTDSHLFDVVEPKHPCAGGLTIDDIQRRITQQVQDLHWDERFAQGREVLGRNLAAGREKASTLFGKLYSDMEALREAQRRRNEEARQQQHQNQPSQPSTTAPTTGSHPQNGEKNGTGAAAAPAQHTMQAVGSKAGAFVNSWAAWAGEKRRAAWGGGGGGSSARSTTDNNTTPATSTVSSPRHSTSGWSAAWGRGSSSNSSSNNTTTRNRGGGGGGGGYDALPSARGGGVKSSVVGADSESESESVLSGAGSVSGHRAAGRGLLDRRRGSVVGSVSGESESVFSSPGKGGRRSVERGLDAVSSVGGVGGGVKTNGAATPIPAPAPAPVTSPIPAPPPAPIPTPPPPQTTQPATGEDEPTATNLPLRPKKQPPADNTDDEDDDTDDDDQQQTTPGIARKPAPLPQPEPESDSESDPEPSPPLLPPNPAAAEAAEVKGAWGR</sequence>
<reference evidence="4" key="1">
    <citation type="journal article" date="2023" name="Mol. Phylogenet. Evol.">
        <title>Genome-scale phylogeny and comparative genomics of the fungal order Sordariales.</title>
        <authorList>
            <person name="Hensen N."/>
            <person name="Bonometti L."/>
            <person name="Westerberg I."/>
            <person name="Brannstrom I.O."/>
            <person name="Guillou S."/>
            <person name="Cros-Aarteil S."/>
            <person name="Calhoun S."/>
            <person name="Haridas S."/>
            <person name="Kuo A."/>
            <person name="Mondo S."/>
            <person name="Pangilinan J."/>
            <person name="Riley R."/>
            <person name="LaButti K."/>
            <person name="Andreopoulos B."/>
            <person name="Lipzen A."/>
            <person name="Chen C."/>
            <person name="Yan M."/>
            <person name="Daum C."/>
            <person name="Ng V."/>
            <person name="Clum A."/>
            <person name="Steindorff A."/>
            <person name="Ohm R.A."/>
            <person name="Martin F."/>
            <person name="Silar P."/>
            <person name="Natvig D.O."/>
            <person name="Lalanne C."/>
            <person name="Gautier V."/>
            <person name="Ament-Velasquez S.L."/>
            <person name="Kruys A."/>
            <person name="Hutchinson M.I."/>
            <person name="Powell A.J."/>
            <person name="Barry K."/>
            <person name="Miller A.N."/>
            <person name="Grigoriev I.V."/>
            <person name="Debuchy R."/>
            <person name="Gladieux P."/>
            <person name="Hiltunen Thoren M."/>
            <person name="Johannesson H."/>
        </authorList>
    </citation>
    <scope>NUCLEOTIDE SEQUENCE</scope>
    <source>
        <strain evidence="4">CBS 168.71</strain>
    </source>
</reference>
<proteinExistence type="inferred from homology"/>
<feature type="compositionally biased region" description="Low complexity" evidence="2">
    <location>
        <begin position="716"/>
        <end position="732"/>
    </location>
</feature>
<feature type="compositionally biased region" description="Low complexity" evidence="2">
    <location>
        <begin position="608"/>
        <end position="623"/>
    </location>
</feature>
<gene>
    <name evidence="4" type="ORF">B0H64DRAFT_175186</name>
</gene>
<feature type="compositionally biased region" description="Acidic residues" evidence="2">
    <location>
        <begin position="821"/>
        <end position="834"/>
    </location>
</feature>
<feature type="compositionally biased region" description="Basic and acidic residues" evidence="2">
    <location>
        <begin position="523"/>
        <end position="534"/>
    </location>
</feature>
<dbReference type="PROSITE" id="PS50211">
    <property type="entry name" value="DENN"/>
    <property type="match status" value="1"/>
</dbReference>